<protein>
    <submittedName>
        <fullName evidence="2">Uncharacterized protein</fullName>
    </submittedName>
</protein>
<accession>A0AAX4P4X0</accession>
<keyword evidence="1" id="KW-0812">Transmembrane</keyword>
<keyword evidence="1" id="KW-0472">Membrane</keyword>
<organism evidence="2 3">
    <name type="scientific">Chloropicon roscoffensis</name>
    <dbReference type="NCBI Taxonomy" id="1461544"/>
    <lineage>
        <taxon>Eukaryota</taxon>
        <taxon>Viridiplantae</taxon>
        <taxon>Chlorophyta</taxon>
        <taxon>Chloropicophyceae</taxon>
        <taxon>Chloropicales</taxon>
        <taxon>Chloropicaceae</taxon>
        <taxon>Chloropicon</taxon>
    </lineage>
</organism>
<reference evidence="2 3" key="1">
    <citation type="submission" date="2024-03" db="EMBL/GenBank/DDBJ databases">
        <title>Complete genome sequence of the green alga Chloropicon roscoffensis RCC1871.</title>
        <authorList>
            <person name="Lemieux C."/>
            <person name="Pombert J.-F."/>
            <person name="Otis C."/>
            <person name="Turmel M."/>
        </authorList>
    </citation>
    <scope>NUCLEOTIDE SEQUENCE [LARGE SCALE GENOMIC DNA]</scope>
    <source>
        <strain evidence="2 3">RCC1871</strain>
    </source>
</reference>
<dbReference type="AlphaFoldDB" id="A0AAX4P4X0"/>
<proteinExistence type="predicted"/>
<name>A0AAX4P4X0_9CHLO</name>
<keyword evidence="1" id="KW-1133">Transmembrane helix</keyword>
<gene>
    <name evidence="2" type="ORF">HKI87_03g24770</name>
</gene>
<evidence type="ECO:0000256" key="1">
    <source>
        <dbReference type="SAM" id="Phobius"/>
    </source>
</evidence>
<feature type="transmembrane region" description="Helical" evidence="1">
    <location>
        <begin position="77"/>
        <end position="98"/>
    </location>
</feature>
<sequence>MATSTRLSSKVFSGVKARAASRGTRAVTRAKVKNEAPVSEKEFRQNLGYTEKDSAGQANIFAVEPQVYMQGSDENTALVFGVTALGMAAAFGLGYTLVTNKIDQVDEDLTYLMESGQTLSSYQNKFAPPPPPPPAPVVRAVVEAPAPAVEEEAAPAPVAEVGTVVVEEAAL</sequence>
<dbReference type="Proteomes" id="UP001472866">
    <property type="component" value="Chromosome 03"/>
</dbReference>
<evidence type="ECO:0000313" key="3">
    <source>
        <dbReference type="Proteomes" id="UP001472866"/>
    </source>
</evidence>
<evidence type="ECO:0000313" key="2">
    <source>
        <dbReference type="EMBL" id="WZN60943.1"/>
    </source>
</evidence>
<dbReference type="EMBL" id="CP151503">
    <property type="protein sequence ID" value="WZN60943.1"/>
    <property type="molecule type" value="Genomic_DNA"/>
</dbReference>
<keyword evidence="3" id="KW-1185">Reference proteome</keyword>